<name>A0A917H4C3_9BACL</name>
<reference evidence="1 2" key="1">
    <citation type="journal article" date="2014" name="Int. J. Syst. Evol. Microbiol.">
        <title>Complete genome sequence of Corynebacterium casei LMG S-19264T (=DSM 44701T), isolated from a smear-ripened cheese.</title>
        <authorList>
            <consortium name="US DOE Joint Genome Institute (JGI-PGF)"/>
            <person name="Walter F."/>
            <person name="Albersmeier A."/>
            <person name="Kalinowski J."/>
            <person name="Ruckert C."/>
        </authorList>
    </citation>
    <scope>NUCLEOTIDE SEQUENCE [LARGE SCALE GENOMIC DNA]</scope>
    <source>
        <strain evidence="1 2">CGMCC 1.15286</strain>
    </source>
</reference>
<accession>A0A917H4C3</accession>
<dbReference type="EMBL" id="BMHY01000003">
    <property type="protein sequence ID" value="GGG67152.1"/>
    <property type="molecule type" value="Genomic_DNA"/>
</dbReference>
<sequence>MVEETVRHLLISGIGALKGGIFQEAKIEGVGDVDGDVVCTNFKLDGKVKVDGSVSAQKVEMNGVAFITGSLRSDSMSVQGKLEVKGDLIGEDLQLNAKLIVKGRCETESLRANGSLRMGMLNAGSVHIELNGTSHIAEIGGGHIHIQKQSAVSLNKWLKAPEIPPVSKLTAQMIEGDDIYLEYTTAAVVRGTNIIIGPGCKIGLVEYKAKFDQDKKAKVERAERI</sequence>
<evidence type="ECO:0008006" key="3">
    <source>
        <dbReference type="Google" id="ProtNLM"/>
    </source>
</evidence>
<organism evidence="1 2">
    <name type="scientific">Paenibacillus radicis</name>
    <name type="common">ex Gao et al. 2016</name>
    <dbReference type="NCBI Taxonomy" id="1737354"/>
    <lineage>
        <taxon>Bacteria</taxon>
        <taxon>Bacillati</taxon>
        <taxon>Bacillota</taxon>
        <taxon>Bacilli</taxon>
        <taxon>Bacillales</taxon>
        <taxon>Paenibacillaceae</taxon>
        <taxon>Paenibacillus</taxon>
    </lineage>
</organism>
<dbReference type="RefSeq" id="WP_188889148.1">
    <property type="nucleotide sequence ID" value="NZ_BMHY01000003.1"/>
</dbReference>
<evidence type="ECO:0000313" key="1">
    <source>
        <dbReference type="EMBL" id="GGG67152.1"/>
    </source>
</evidence>
<protein>
    <recommendedName>
        <fullName evidence="3">Polymer-forming cytoskeletal protein</fullName>
    </recommendedName>
</protein>
<comment type="caution">
    <text evidence="1">The sequence shown here is derived from an EMBL/GenBank/DDBJ whole genome shotgun (WGS) entry which is preliminary data.</text>
</comment>
<dbReference type="AlphaFoldDB" id="A0A917H4C3"/>
<proteinExistence type="predicted"/>
<keyword evidence="2" id="KW-1185">Reference proteome</keyword>
<evidence type="ECO:0000313" key="2">
    <source>
        <dbReference type="Proteomes" id="UP000600247"/>
    </source>
</evidence>
<dbReference type="Proteomes" id="UP000600247">
    <property type="component" value="Unassembled WGS sequence"/>
</dbReference>
<gene>
    <name evidence="1" type="ORF">GCM10010918_22180</name>
</gene>